<gene>
    <name evidence="1" type="ORF">GGR32_000228</name>
</gene>
<dbReference type="Proteomes" id="UP000553034">
    <property type="component" value="Unassembled WGS sequence"/>
</dbReference>
<reference evidence="1 2" key="1">
    <citation type="submission" date="2020-08" db="EMBL/GenBank/DDBJ databases">
        <title>Genomic Encyclopedia of Type Strains, Phase IV (KMG-IV): sequencing the most valuable type-strain genomes for metagenomic binning, comparative biology and taxonomic classification.</title>
        <authorList>
            <person name="Goeker M."/>
        </authorList>
    </citation>
    <scope>NUCLEOTIDE SEQUENCE [LARGE SCALE GENOMIC DNA]</scope>
    <source>
        <strain evidence="1 2">DSM 29568</strain>
    </source>
</reference>
<dbReference type="PANTHER" id="PTHR47186:SF63">
    <property type="entry name" value="C-JID DOMAIN-CONTAINING PROTEIN"/>
    <property type="match status" value="1"/>
</dbReference>
<protein>
    <submittedName>
        <fullName evidence="1">Leucine-rich repeat (LRR) protein</fullName>
    </submittedName>
</protein>
<dbReference type="EMBL" id="JACIFO010000001">
    <property type="protein sequence ID" value="MBB4117956.1"/>
    <property type="molecule type" value="Genomic_DNA"/>
</dbReference>
<evidence type="ECO:0000313" key="1">
    <source>
        <dbReference type="EMBL" id="MBB4117956.1"/>
    </source>
</evidence>
<evidence type="ECO:0000313" key="2">
    <source>
        <dbReference type="Proteomes" id="UP000553034"/>
    </source>
</evidence>
<keyword evidence="2" id="KW-1185">Reference proteome</keyword>
<sequence>MTLDIHNIDTEFKRLKLQQQYTSDDLYALFIIGKISRDEAVISEVAELLQQFGTQAINQSFKTRNKLPEQDGNRTKILSSLITYASKDANFPVGEAYKLFDFIEIRLSDEEVFKKLNKNPSIIAQFKGITHLHIYEGFTNGIPAEIGEITSLTNLEIEGDYSHLPETIGNLVHLEELDIDCEGLQEIPASIVKLSALKEFDIMVSSEAEAPLKMPFNLSALKQLESLTFYKINVENFTELQLPTSLKKIGFYRLPKLKALPQTITQLKNLERLEVYNCPLLETIPDELSELEKLTYIRLQEVPLIKQIKDTIIFAPSISSLSLDDTVEIISTQTHFQNTTLSIRDARMLNFVLSHAKYFSNLKCLSLGNFRDFENIKAGIEQLKNLEKISAISLNNSDVLWGSLAACKQLKELHFNNIGLAELPNLSTLQNLKKVSIERSDNFVLNTNHLPLDLEELNLAFIKGIQVGKNSIYSDSIRLEGVTIENPKALFSKITTPFLSFYPKLEEAYTPEDLTPYLQKPGVLKTLYTTCPTGSFESIFKHCTQLERLSIDNKNEDKTELQSHPATQLKVLRLTNYKGANLKALLTNMPNLNLLFINGHNALHTFPKVNLPKLENLFLVSTSFEGLQNLKAPKLDRLYMLMCYEFTSEAYAALPQFTKLKKLSFSGSNSIKTIPKEITTLKLTEFLMEHDVDEFPDYIKNMTTLETLSLGANSFENLPLWIADLPNLTRLSIDHCRFENPIPDYFKKLKLLELKYYINKFSGYNIPYDNYRNLITPNYTKQVGEFSNHFNVYVKDL</sequence>
<dbReference type="AlphaFoldDB" id="A0A840ERH9"/>
<comment type="caution">
    <text evidence="1">The sequence shown here is derived from an EMBL/GenBank/DDBJ whole genome shotgun (WGS) entry which is preliminary data.</text>
</comment>
<dbReference type="RefSeq" id="WP_183475603.1">
    <property type="nucleotide sequence ID" value="NZ_JACIFO010000001.1"/>
</dbReference>
<dbReference type="InterPro" id="IPR032675">
    <property type="entry name" value="LRR_dom_sf"/>
</dbReference>
<accession>A0A840ERH9</accession>
<organism evidence="1 2">
    <name type="scientific">Mesonia hippocampi</name>
    <dbReference type="NCBI Taxonomy" id="1628250"/>
    <lineage>
        <taxon>Bacteria</taxon>
        <taxon>Pseudomonadati</taxon>
        <taxon>Bacteroidota</taxon>
        <taxon>Flavobacteriia</taxon>
        <taxon>Flavobacteriales</taxon>
        <taxon>Flavobacteriaceae</taxon>
        <taxon>Mesonia</taxon>
    </lineage>
</organism>
<dbReference type="PANTHER" id="PTHR47186">
    <property type="entry name" value="LEUCINE-RICH REPEAT-CONTAINING PROTEIN 57"/>
    <property type="match status" value="1"/>
</dbReference>
<dbReference type="Gene3D" id="3.80.10.10">
    <property type="entry name" value="Ribonuclease Inhibitor"/>
    <property type="match status" value="3"/>
</dbReference>
<name>A0A840ERH9_9FLAO</name>
<proteinExistence type="predicted"/>
<dbReference type="SUPFAM" id="SSF52058">
    <property type="entry name" value="L domain-like"/>
    <property type="match status" value="1"/>
</dbReference>